<sequence length="201" mass="21953">MNRPRTSRGNTREDILDAAEQLVQSQSYDGFSYRDLAEQVGIRKASVYHHFESKEALAVAMLDRAREGVRAWVQSKSALTGMQRLNAYCFDLYLERLGAGEVLCPAGAFAGGWGHLPETVRAAARATMRVQVAFLSDSMALGRDDGSVAVPAKMTDWAAAEWFASAVQGALVSSRARLEPEESGAAVFSRFCRNTLDVMTP</sequence>
<reference evidence="6 7" key="1">
    <citation type="submission" date="2018-05" db="EMBL/GenBank/DDBJ databases">
        <title>Abyssibacter profundi OUC007T gen. nov., sp. nov, a marine bacterium isolated from seawater of the Mariana Trench.</title>
        <authorList>
            <person name="Zhou S."/>
        </authorList>
    </citation>
    <scope>NUCLEOTIDE SEQUENCE [LARGE SCALE GENOMIC DNA]</scope>
    <source>
        <strain evidence="6 7">OUC007</strain>
    </source>
</reference>
<dbReference type="OrthoDB" id="4541465at2"/>
<protein>
    <recommendedName>
        <fullName evidence="5">HTH tetR-type domain-containing protein</fullName>
    </recommendedName>
</protein>
<dbReference type="RefSeq" id="WP_109720644.1">
    <property type="nucleotide sequence ID" value="NZ_QEQK01000009.1"/>
</dbReference>
<evidence type="ECO:0000313" key="6">
    <source>
        <dbReference type="EMBL" id="PWN55720.1"/>
    </source>
</evidence>
<organism evidence="6 7">
    <name type="scientific">Abyssibacter profundi</name>
    <dbReference type="NCBI Taxonomy" id="2182787"/>
    <lineage>
        <taxon>Bacteria</taxon>
        <taxon>Pseudomonadati</taxon>
        <taxon>Pseudomonadota</taxon>
        <taxon>Gammaproteobacteria</taxon>
        <taxon>Chromatiales</taxon>
        <taxon>Oceanococcaceae</taxon>
        <taxon>Abyssibacter</taxon>
    </lineage>
</organism>
<dbReference type="InterPro" id="IPR001647">
    <property type="entry name" value="HTH_TetR"/>
</dbReference>
<dbReference type="EMBL" id="QEQK01000009">
    <property type="protein sequence ID" value="PWN55720.1"/>
    <property type="molecule type" value="Genomic_DNA"/>
</dbReference>
<evidence type="ECO:0000256" key="3">
    <source>
        <dbReference type="ARBA" id="ARBA00023163"/>
    </source>
</evidence>
<accession>A0A363UJW9</accession>
<gene>
    <name evidence="6" type="ORF">DEH80_11490</name>
</gene>
<dbReference type="InterPro" id="IPR009057">
    <property type="entry name" value="Homeodomain-like_sf"/>
</dbReference>
<name>A0A363UJW9_9GAMM</name>
<comment type="caution">
    <text evidence="6">The sequence shown here is derived from an EMBL/GenBank/DDBJ whole genome shotgun (WGS) entry which is preliminary data.</text>
</comment>
<evidence type="ECO:0000256" key="2">
    <source>
        <dbReference type="ARBA" id="ARBA00023125"/>
    </source>
</evidence>
<evidence type="ECO:0000256" key="1">
    <source>
        <dbReference type="ARBA" id="ARBA00023015"/>
    </source>
</evidence>
<keyword evidence="7" id="KW-1185">Reference proteome</keyword>
<feature type="domain" description="HTH tetR-type" evidence="5">
    <location>
        <begin position="9"/>
        <end position="69"/>
    </location>
</feature>
<evidence type="ECO:0000256" key="4">
    <source>
        <dbReference type="PROSITE-ProRule" id="PRU00335"/>
    </source>
</evidence>
<dbReference type="SUPFAM" id="SSF48498">
    <property type="entry name" value="Tetracyclin repressor-like, C-terminal domain"/>
    <property type="match status" value="1"/>
</dbReference>
<dbReference type="InterPro" id="IPR036271">
    <property type="entry name" value="Tet_transcr_reg_TetR-rel_C_sf"/>
</dbReference>
<dbReference type="PROSITE" id="PS50977">
    <property type="entry name" value="HTH_TETR_2"/>
    <property type="match status" value="1"/>
</dbReference>
<dbReference type="SUPFAM" id="SSF46689">
    <property type="entry name" value="Homeodomain-like"/>
    <property type="match status" value="1"/>
</dbReference>
<dbReference type="AlphaFoldDB" id="A0A363UJW9"/>
<keyword evidence="2 4" id="KW-0238">DNA-binding</keyword>
<dbReference type="PANTHER" id="PTHR47506:SF6">
    <property type="entry name" value="HTH-TYPE TRANSCRIPTIONAL REPRESSOR NEMR"/>
    <property type="match status" value="1"/>
</dbReference>
<dbReference type="PANTHER" id="PTHR47506">
    <property type="entry name" value="TRANSCRIPTIONAL REGULATORY PROTEIN"/>
    <property type="match status" value="1"/>
</dbReference>
<dbReference type="Gene3D" id="1.10.357.10">
    <property type="entry name" value="Tetracycline Repressor, domain 2"/>
    <property type="match status" value="1"/>
</dbReference>
<keyword evidence="3" id="KW-0804">Transcription</keyword>
<evidence type="ECO:0000313" key="7">
    <source>
        <dbReference type="Proteomes" id="UP000251800"/>
    </source>
</evidence>
<keyword evidence="1" id="KW-0805">Transcription regulation</keyword>
<dbReference type="Proteomes" id="UP000251800">
    <property type="component" value="Unassembled WGS sequence"/>
</dbReference>
<evidence type="ECO:0000259" key="5">
    <source>
        <dbReference type="PROSITE" id="PS50977"/>
    </source>
</evidence>
<dbReference type="Pfam" id="PF00440">
    <property type="entry name" value="TetR_N"/>
    <property type="match status" value="1"/>
</dbReference>
<proteinExistence type="predicted"/>
<dbReference type="GO" id="GO:0003677">
    <property type="term" value="F:DNA binding"/>
    <property type="evidence" value="ECO:0007669"/>
    <property type="project" value="UniProtKB-UniRule"/>
</dbReference>
<dbReference type="PRINTS" id="PR00455">
    <property type="entry name" value="HTHTETR"/>
</dbReference>
<feature type="DNA-binding region" description="H-T-H motif" evidence="4">
    <location>
        <begin position="32"/>
        <end position="51"/>
    </location>
</feature>